<dbReference type="Pfam" id="PF21405">
    <property type="entry name" value="AMG1_II"/>
    <property type="match status" value="1"/>
</dbReference>
<dbReference type="GO" id="GO:0004610">
    <property type="term" value="F:phosphoacetylglucosamine mutase activity"/>
    <property type="evidence" value="ECO:0007669"/>
    <property type="project" value="TreeGrafter"/>
</dbReference>
<dbReference type="PANTHER" id="PTHR45955:SF1">
    <property type="entry name" value="PHOSPHOACETYLGLUCOSAMINE MUTASE"/>
    <property type="match status" value="1"/>
</dbReference>
<dbReference type="OrthoDB" id="1928at2759"/>
<feature type="domain" description="Phosphoacetylglucosamine mutase AMG1" evidence="3">
    <location>
        <begin position="142"/>
        <end position="282"/>
    </location>
</feature>
<dbReference type="STRING" id="37653.A0A0L8IBI5"/>
<dbReference type="SUPFAM" id="SSF53738">
    <property type="entry name" value="Phosphoglucomutase, first 3 domains"/>
    <property type="match status" value="2"/>
</dbReference>
<protein>
    <recommendedName>
        <fullName evidence="6">Phosphoacetylglucosamine mutase</fullName>
    </recommendedName>
</protein>
<evidence type="ECO:0000259" key="3">
    <source>
        <dbReference type="Pfam" id="PF21404"/>
    </source>
</evidence>
<dbReference type="GO" id="GO:0006048">
    <property type="term" value="P:UDP-N-acetylglucosamine biosynthetic process"/>
    <property type="evidence" value="ECO:0007669"/>
    <property type="project" value="TreeGrafter"/>
</dbReference>
<evidence type="ECO:0000259" key="4">
    <source>
        <dbReference type="Pfam" id="PF21405"/>
    </source>
</evidence>
<dbReference type="Gene3D" id="3.40.120.10">
    <property type="entry name" value="Alpha-D-Glucose-1,6-Bisphosphate, subunit A, domain 3"/>
    <property type="match status" value="2"/>
</dbReference>
<accession>A0A0L8IBI5</accession>
<dbReference type="AlphaFoldDB" id="A0A0L8IBI5"/>
<feature type="domain" description="Alpha-D-phosphohexomutase C-terminal" evidence="2">
    <location>
        <begin position="337"/>
        <end position="366"/>
    </location>
</feature>
<dbReference type="PANTHER" id="PTHR45955">
    <property type="entry name" value="PHOSPHOACETYLGLUCOSAMINE MUTASE"/>
    <property type="match status" value="1"/>
</dbReference>
<organism evidence="5">
    <name type="scientific">Octopus bimaculoides</name>
    <name type="common">California two-spotted octopus</name>
    <dbReference type="NCBI Taxonomy" id="37653"/>
    <lineage>
        <taxon>Eukaryota</taxon>
        <taxon>Metazoa</taxon>
        <taxon>Spiralia</taxon>
        <taxon>Lophotrochozoa</taxon>
        <taxon>Mollusca</taxon>
        <taxon>Cephalopoda</taxon>
        <taxon>Coleoidea</taxon>
        <taxon>Octopodiformes</taxon>
        <taxon>Octopoda</taxon>
        <taxon>Incirrata</taxon>
        <taxon>Octopodidae</taxon>
        <taxon>Octopus</taxon>
    </lineage>
</organism>
<dbReference type="InterPro" id="IPR049023">
    <property type="entry name" value="AMG1_II"/>
</dbReference>
<dbReference type="FunFam" id="3.40.120.10:FF:000023">
    <property type="entry name" value="Phosphoacetylglucosamine mutase"/>
    <property type="match status" value="1"/>
</dbReference>
<evidence type="ECO:0000256" key="1">
    <source>
        <dbReference type="ARBA" id="ARBA00023277"/>
    </source>
</evidence>
<evidence type="ECO:0008006" key="6">
    <source>
        <dbReference type="Google" id="ProtNLM"/>
    </source>
</evidence>
<feature type="domain" description="Phosphoacetylglucosamine mutase AMG1" evidence="4">
    <location>
        <begin position="23"/>
        <end position="128"/>
    </location>
</feature>
<name>A0A0L8IBI5_OCTBM</name>
<evidence type="ECO:0000259" key="2">
    <source>
        <dbReference type="Pfam" id="PF00408"/>
    </source>
</evidence>
<dbReference type="InterPro" id="IPR016055">
    <property type="entry name" value="A-D-PHexomutase_a/b/a-I/II/III"/>
</dbReference>
<dbReference type="SUPFAM" id="SSF55957">
    <property type="entry name" value="Phosphoglucomutase, C-terminal domain"/>
    <property type="match status" value="1"/>
</dbReference>
<dbReference type="InterPro" id="IPR005843">
    <property type="entry name" value="A-D-PHexomutase_C"/>
</dbReference>
<proteinExistence type="predicted"/>
<dbReference type="InterPro" id="IPR036900">
    <property type="entry name" value="A-D-PHexomutase_C_sf"/>
</dbReference>
<dbReference type="GO" id="GO:0005975">
    <property type="term" value="P:carbohydrate metabolic process"/>
    <property type="evidence" value="ECO:0007669"/>
    <property type="project" value="InterPro"/>
</dbReference>
<dbReference type="Pfam" id="PF21404">
    <property type="entry name" value="AMG1_III"/>
    <property type="match status" value="1"/>
</dbReference>
<dbReference type="Pfam" id="PF00408">
    <property type="entry name" value="PGM_PMM_IV"/>
    <property type="match status" value="1"/>
</dbReference>
<dbReference type="InterPro" id="IPR049022">
    <property type="entry name" value="AMG1_III"/>
</dbReference>
<sequence>MTTPMLHYVVRCQNTQMRYGKPTENGYYEKLSTAFLKLRGSGRSCPGLYKPKLVLDAANGVGAAKVELLKRHLNDALDIELKNDGSDGILNYQCGADYVKTQQKFPTDVSIEPECRYASFDGDADRIVYYFIDKNNKFHLLDGDKIACLVSTYLKQLLNTSEIDLNIGNVLTAYSNGSAMDYIRNTLKVDVACTPTGVKHLHRKAQEYDIGIYFEANGHGTVLFSAHAEDIILNTAGNTNLSEEKQSAAQRLCTLIDLINQTVGDSISDMLLIETILHSLGWNTVKWDAIYKEKPSVLKQIKVKDKLVFKTTYDEQKLTQPLDLQNAIDQLCAAVCGGRAFVRPSGTEDVVRVFSEADTIEDAKKLSFNVCEKVYDLCNGVGDRPTL</sequence>
<dbReference type="FunFam" id="3.30.310.50:FF:000003">
    <property type="entry name" value="Phosphoacetylglucosamine mutase"/>
    <property type="match status" value="1"/>
</dbReference>
<dbReference type="Gene3D" id="3.30.310.50">
    <property type="entry name" value="Alpha-D-phosphohexomutase, C-terminal domain"/>
    <property type="match status" value="1"/>
</dbReference>
<dbReference type="EMBL" id="KQ416074">
    <property type="protein sequence ID" value="KOF98807.1"/>
    <property type="molecule type" value="Genomic_DNA"/>
</dbReference>
<evidence type="ECO:0000313" key="5">
    <source>
        <dbReference type="EMBL" id="KOF98807.1"/>
    </source>
</evidence>
<gene>
    <name evidence="5" type="ORF">OCBIM_22022725mg</name>
</gene>
<keyword evidence="1" id="KW-0119">Carbohydrate metabolism</keyword>
<reference evidence="5" key="1">
    <citation type="submission" date="2015-07" db="EMBL/GenBank/DDBJ databases">
        <title>MeaNS - Measles Nucleotide Surveillance Program.</title>
        <authorList>
            <person name="Tran T."/>
            <person name="Druce J."/>
        </authorList>
    </citation>
    <scope>NUCLEOTIDE SEQUENCE</scope>
    <source>
        <strain evidence="5">UCB-OBI-ISO-001</strain>
        <tissue evidence="5">Gonad</tissue>
    </source>
</reference>